<protein>
    <submittedName>
        <fullName evidence="2">Uncharacterized protein</fullName>
    </submittedName>
</protein>
<name>A0A402AK32_9CHLR</name>
<evidence type="ECO:0000256" key="1">
    <source>
        <dbReference type="SAM" id="Phobius"/>
    </source>
</evidence>
<dbReference type="Proteomes" id="UP000287188">
    <property type="component" value="Unassembled WGS sequence"/>
</dbReference>
<organism evidence="2 3">
    <name type="scientific">Dictyobacter kobayashii</name>
    <dbReference type="NCBI Taxonomy" id="2014872"/>
    <lineage>
        <taxon>Bacteria</taxon>
        <taxon>Bacillati</taxon>
        <taxon>Chloroflexota</taxon>
        <taxon>Ktedonobacteria</taxon>
        <taxon>Ktedonobacterales</taxon>
        <taxon>Dictyobacteraceae</taxon>
        <taxon>Dictyobacter</taxon>
    </lineage>
</organism>
<feature type="transmembrane region" description="Helical" evidence="1">
    <location>
        <begin position="138"/>
        <end position="158"/>
    </location>
</feature>
<dbReference type="OrthoDB" id="247276at2"/>
<feature type="transmembrane region" description="Helical" evidence="1">
    <location>
        <begin position="255"/>
        <end position="276"/>
    </location>
</feature>
<keyword evidence="1" id="KW-0472">Membrane</keyword>
<gene>
    <name evidence="2" type="ORF">KDK_32620</name>
</gene>
<dbReference type="AlphaFoldDB" id="A0A402AK32"/>
<evidence type="ECO:0000313" key="3">
    <source>
        <dbReference type="Proteomes" id="UP000287188"/>
    </source>
</evidence>
<reference evidence="3" key="1">
    <citation type="submission" date="2018-12" db="EMBL/GenBank/DDBJ databases">
        <title>Tengunoibacter tsumagoiensis gen. nov., sp. nov., Dictyobacter kobayashii sp. nov., D. alpinus sp. nov., and D. joshuensis sp. nov. and description of Dictyobacteraceae fam. nov. within the order Ktedonobacterales isolated from Tengu-no-mugimeshi.</title>
        <authorList>
            <person name="Wang C.M."/>
            <person name="Zheng Y."/>
            <person name="Sakai Y."/>
            <person name="Toyoda A."/>
            <person name="Minakuchi Y."/>
            <person name="Abe K."/>
            <person name="Yokota A."/>
            <person name="Yabe S."/>
        </authorList>
    </citation>
    <scope>NUCLEOTIDE SEQUENCE [LARGE SCALE GENOMIC DNA]</scope>
    <source>
        <strain evidence="3">Uno11</strain>
    </source>
</reference>
<keyword evidence="1" id="KW-0812">Transmembrane</keyword>
<keyword evidence="3" id="KW-1185">Reference proteome</keyword>
<feature type="transmembrane region" description="Helical" evidence="1">
    <location>
        <begin position="61"/>
        <end position="84"/>
    </location>
</feature>
<dbReference type="RefSeq" id="WP_126551335.1">
    <property type="nucleotide sequence ID" value="NZ_BIFS01000001.1"/>
</dbReference>
<proteinExistence type="predicted"/>
<sequence length="395" mass="45105">MEHSLSHAKEQEPIAHAQLPPRKHIRRLRVLSIGAGAVAALILVLLIALGSRGFHWFDAALIGYAVATIFATAAVTYKYTFWLARPPTGRYWRRSWQLFLSYANFRHYTVLIPAAIGDLFAQTFIRRRGLYRWITHQCIFWGVLLSCMITFPLTFGWLRFTQTATGLYRIWFFGFGLFDFPSHSLFGFAVIHGLDFTAALLFIGLVLAFHRRFHDLAVVTVQRFRFDMVPLALLMAIVVTGLALTADSTWLGGAYYWYISLTHETVVVLWLISLPFGKFFHLIERPATVGIELYWRTGESTTQQRCARCGEEFAPARFIQDLKRTLYEVGENYSLGEKPLPAVDIVSHEPAVKSTPAMEQEINKLWWQDMCPSCKRVMRAQANLAALGRDGNQFL</sequence>
<keyword evidence="1" id="KW-1133">Transmembrane helix</keyword>
<evidence type="ECO:0000313" key="2">
    <source>
        <dbReference type="EMBL" id="GCE19462.1"/>
    </source>
</evidence>
<dbReference type="InterPro" id="IPR036197">
    <property type="entry name" value="NarG-like_sf"/>
</dbReference>
<feature type="transmembrane region" description="Helical" evidence="1">
    <location>
        <begin position="28"/>
        <end position="49"/>
    </location>
</feature>
<feature type="transmembrane region" description="Helical" evidence="1">
    <location>
        <begin position="229"/>
        <end position="249"/>
    </location>
</feature>
<comment type="caution">
    <text evidence="2">The sequence shown here is derived from an EMBL/GenBank/DDBJ whole genome shotgun (WGS) entry which is preliminary data.</text>
</comment>
<dbReference type="EMBL" id="BIFS01000001">
    <property type="protein sequence ID" value="GCE19462.1"/>
    <property type="molecule type" value="Genomic_DNA"/>
</dbReference>
<accession>A0A402AK32</accession>
<dbReference type="SUPFAM" id="SSF103501">
    <property type="entry name" value="Respiratory nitrate reductase 1 gamma chain"/>
    <property type="match status" value="1"/>
</dbReference>
<feature type="transmembrane region" description="Helical" evidence="1">
    <location>
        <begin position="185"/>
        <end position="209"/>
    </location>
</feature>